<dbReference type="SUPFAM" id="SSF52058">
    <property type="entry name" value="L domain-like"/>
    <property type="match status" value="1"/>
</dbReference>
<evidence type="ECO:0000259" key="2">
    <source>
        <dbReference type="PROSITE" id="PS51766"/>
    </source>
</evidence>
<dbReference type="Gene3D" id="1.10.1330.10">
    <property type="entry name" value="Dockerin domain"/>
    <property type="match status" value="1"/>
</dbReference>
<dbReference type="Pfam" id="PF13306">
    <property type="entry name" value="LRR_5"/>
    <property type="match status" value="2"/>
</dbReference>
<proteinExistence type="predicted"/>
<dbReference type="Gene3D" id="3.80.10.10">
    <property type="entry name" value="Ribonuclease Inhibitor"/>
    <property type="match status" value="2"/>
</dbReference>
<gene>
    <name evidence="3" type="ORF">E2N93_08065</name>
</gene>
<dbReference type="CDD" id="cd14256">
    <property type="entry name" value="Dockerin_I"/>
    <property type="match status" value="1"/>
</dbReference>
<feature type="chain" id="PRO_5045091333" description="Dockerin domain-containing protein" evidence="1">
    <location>
        <begin position="23"/>
        <end position="365"/>
    </location>
</feature>
<dbReference type="RefSeq" id="WP_249376912.1">
    <property type="nucleotide sequence ID" value="NZ_SNUZ01000011.1"/>
</dbReference>
<dbReference type="PROSITE" id="PS51766">
    <property type="entry name" value="DOCKERIN"/>
    <property type="match status" value="1"/>
</dbReference>
<reference evidence="3 4" key="1">
    <citation type="submission" date="2019-03" db="EMBL/GenBank/DDBJ databases">
        <authorList>
            <person name="Molinero N."/>
            <person name="Sanchez B."/>
            <person name="Walker A."/>
            <person name="Duncan S."/>
            <person name="Delgado S."/>
            <person name="Margolles A."/>
        </authorList>
    </citation>
    <scope>NUCLEOTIDE SEQUENCE [LARGE SCALE GENOMIC DNA]</scope>
    <source>
        <strain evidence="3 4">IPLA60002</strain>
    </source>
</reference>
<dbReference type="Proteomes" id="UP001056693">
    <property type="component" value="Unassembled WGS sequence"/>
</dbReference>
<dbReference type="InterPro" id="IPR053139">
    <property type="entry name" value="Surface_bspA-like"/>
</dbReference>
<keyword evidence="1" id="KW-0732">Signal</keyword>
<protein>
    <recommendedName>
        <fullName evidence="2">Dockerin domain-containing protein</fullName>
    </recommendedName>
</protein>
<sequence>MKKVKRLTAVILSALMMTSAFSALPVSAAEVESNTSAVSSDENFISGDYEYSLLDDGTIEISKYVGNDSDVTIPDEIDEKKVTSIGKGAFENNISIKNIEMSNNILSIYDGAYYNCQSLETIKLSNSLTEILVGAFGNCLSLKRIDLPDSLSYVDDFAFGNCESLETVNFPDKLSDNGFSKGLAKSVFENCINLTYVKLPDNLQYIGYGVFSGCNKLQKITIPQDVTSIGNKVFYNCTNLKSIIIPKDVSFIARDSFENCNILTINGYIGTYAETYAKENDFEFIAIDDKILTGDANQDGIIDVNDVTYLQMHIAGNKNTDGSALIDETNKQLFDCVDMNKDGKLSVSDVTALQIYISNNNQKIK</sequence>
<dbReference type="PANTHER" id="PTHR45661">
    <property type="entry name" value="SURFACE ANTIGEN"/>
    <property type="match status" value="1"/>
</dbReference>
<feature type="signal peptide" evidence="1">
    <location>
        <begin position="1"/>
        <end position="22"/>
    </location>
</feature>
<comment type="caution">
    <text evidence="3">The sequence shown here is derived from an EMBL/GenBank/DDBJ whole genome shotgun (WGS) entry which is preliminary data.</text>
</comment>
<accession>A0ABT0NIM0</accession>
<dbReference type="InterPro" id="IPR036439">
    <property type="entry name" value="Dockerin_dom_sf"/>
</dbReference>
<dbReference type="EMBL" id="SNUZ01000011">
    <property type="protein sequence ID" value="MCL3787954.1"/>
    <property type="molecule type" value="Genomic_DNA"/>
</dbReference>
<feature type="domain" description="Dockerin" evidence="2">
    <location>
        <begin position="289"/>
        <end position="365"/>
    </location>
</feature>
<evidence type="ECO:0000256" key="1">
    <source>
        <dbReference type="SAM" id="SignalP"/>
    </source>
</evidence>
<dbReference type="InterPro" id="IPR032675">
    <property type="entry name" value="LRR_dom_sf"/>
</dbReference>
<name>A0ABT0NIM0_9FIRM</name>
<dbReference type="InterPro" id="IPR016134">
    <property type="entry name" value="Dockerin_dom"/>
</dbReference>
<dbReference type="InterPro" id="IPR026906">
    <property type="entry name" value="LRR_5"/>
</dbReference>
<dbReference type="InterPro" id="IPR018247">
    <property type="entry name" value="EF_Hand_1_Ca_BS"/>
</dbReference>
<evidence type="ECO:0000313" key="4">
    <source>
        <dbReference type="Proteomes" id="UP001056693"/>
    </source>
</evidence>
<organism evidence="3 4">
    <name type="scientific">Ruminococcus bromii</name>
    <dbReference type="NCBI Taxonomy" id="40518"/>
    <lineage>
        <taxon>Bacteria</taxon>
        <taxon>Bacillati</taxon>
        <taxon>Bacillota</taxon>
        <taxon>Clostridia</taxon>
        <taxon>Eubacteriales</taxon>
        <taxon>Oscillospiraceae</taxon>
        <taxon>Ruminococcus</taxon>
    </lineage>
</organism>
<evidence type="ECO:0000313" key="3">
    <source>
        <dbReference type="EMBL" id="MCL3787954.1"/>
    </source>
</evidence>
<dbReference type="PANTHER" id="PTHR45661:SF3">
    <property type="entry name" value="IG-LIKE DOMAIN-CONTAINING PROTEIN"/>
    <property type="match status" value="1"/>
</dbReference>
<dbReference type="SUPFAM" id="SSF63446">
    <property type="entry name" value="Type I dockerin domain"/>
    <property type="match status" value="1"/>
</dbReference>
<dbReference type="PROSITE" id="PS00018">
    <property type="entry name" value="EF_HAND_1"/>
    <property type="match status" value="2"/>
</dbReference>
<keyword evidence="4" id="KW-1185">Reference proteome</keyword>